<accession>A0A372NXR9</accession>
<feature type="domain" description="DUF4185" evidence="2">
    <location>
        <begin position="230"/>
        <end position="336"/>
    </location>
</feature>
<reference evidence="3 4" key="1">
    <citation type="submission" date="2018-08" db="EMBL/GenBank/DDBJ databases">
        <title>Mucilaginibacter sp. MYSH2.</title>
        <authorList>
            <person name="Seo T."/>
        </authorList>
    </citation>
    <scope>NUCLEOTIDE SEQUENCE [LARGE SCALE GENOMIC DNA]</scope>
    <source>
        <strain evidence="3 4">MYSH2</strain>
    </source>
</reference>
<evidence type="ECO:0000313" key="4">
    <source>
        <dbReference type="Proteomes" id="UP000264217"/>
    </source>
</evidence>
<sequence>MMSLRLQVSCLLLTCATSAMAQQKVPSLDERSVKFTVEADTAWSGVLKRTHGWFGADGIYSIPLNGAEAKAAGQRDKTLFIFSDTMIGEVKDGTMQDGYKMIHNSTALLTGGKPDAKQMEFFWKKAANGEAESVFAPQTQKTKEGDYYWLGDGFVNKEGDGSVYIFGYRMHNVSDEAFGFREIGNTLIKLKTSEAPTFKTVKQMDSPFYLADKEGNGVGSFGAGIYANTKSAGAKNPDGYIYVYGVRDWAKNLVVARVLPKDFETYTKWQFWDGKAWVAEMDKVANITDRASNELSVIQLADGRYAMIFQVDAMSHIIGMRLANNLTGPWGPVIKVWDCKPDLIKSTFVVYNAKAHPTLSGTNDLLISYNINSLDFINDLKIHPQLYRPRFIRLKFQ</sequence>
<gene>
    <name evidence="3" type="ORF">D0C36_05075</name>
</gene>
<dbReference type="RefSeq" id="WP_117390465.1">
    <property type="nucleotide sequence ID" value="NZ_QWDC01000001.1"/>
</dbReference>
<proteinExistence type="predicted"/>
<feature type="chain" id="PRO_5016695765" evidence="1">
    <location>
        <begin position="22"/>
        <end position="397"/>
    </location>
</feature>
<dbReference type="AlphaFoldDB" id="A0A372NXR9"/>
<protein>
    <submittedName>
        <fullName evidence="3">DUF4185 domain-containing protein</fullName>
    </submittedName>
</protein>
<evidence type="ECO:0000256" key="1">
    <source>
        <dbReference type="SAM" id="SignalP"/>
    </source>
</evidence>
<feature type="signal peptide" evidence="1">
    <location>
        <begin position="1"/>
        <end position="21"/>
    </location>
</feature>
<dbReference type="OrthoDB" id="9765957at2"/>
<dbReference type="Pfam" id="PF13810">
    <property type="entry name" value="DUF4185"/>
    <property type="match status" value="1"/>
</dbReference>
<organism evidence="3 4">
    <name type="scientific">Mucilaginibacter conchicola</name>
    <dbReference type="NCBI Taxonomy" id="2303333"/>
    <lineage>
        <taxon>Bacteria</taxon>
        <taxon>Pseudomonadati</taxon>
        <taxon>Bacteroidota</taxon>
        <taxon>Sphingobacteriia</taxon>
        <taxon>Sphingobacteriales</taxon>
        <taxon>Sphingobacteriaceae</taxon>
        <taxon>Mucilaginibacter</taxon>
    </lineage>
</organism>
<keyword evidence="4" id="KW-1185">Reference proteome</keyword>
<dbReference type="Proteomes" id="UP000264217">
    <property type="component" value="Unassembled WGS sequence"/>
</dbReference>
<evidence type="ECO:0000259" key="2">
    <source>
        <dbReference type="Pfam" id="PF13810"/>
    </source>
</evidence>
<keyword evidence="1" id="KW-0732">Signal</keyword>
<name>A0A372NXR9_9SPHI</name>
<dbReference type="InterPro" id="IPR025442">
    <property type="entry name" value="DUF4185"/>
</dbReference>
<comment type="caution">
    <text evidence="3">The sequence shown here is derived from an EMBL/GenBank/DDBJ whole genome shotgun (WGS) entry which is preliminary data.</text>
</comment>
<evidence type="ECO:0000313" key="3">
    <source>
        <dbReference type="EMBL" id="RFZ94906.1"/>
    </source>
</evidence>
<dbReference type="EMBL" id="QWDC01000001">
    <property type="protein sequence ID" value="RFZ94906.1"/>
    <property type="molecule type" value="Genomic_DNA"/>
</dbReference>